<feature type="region of interest" description="Disordered" evidence="2">
    <location>
        <begin position="156"/>
        <end position="229"/>
    </location>
</feature>
<feature type="region of interest" description="Disordered" evidence="2">
    <location>
        <begin position="789"/>
        <end position="808"/>
    </location>
</feature>
<gene>
    <name evidence="4" type="ORF">L227DRAFT_65884</name>
</gene>
<dbReference type="OrthoDB" id="2757290at2759"/>
<dbReference type="GO" id="GO:0008270">
    <property type="term" value="F:zinc ion binding"/>
    <property type="evidence" value="ECO:0007669"/>
    <property type="project" value="UniProtKB-KW"/>
</dbReference>
<feature type="domain" description="C2H2-type" evidence="3">
    <location>
        <begin position="620"/>
        <end position="647"/>
    </location>
</feature>
<feature type="region of interest" description="Disordered" evidence="2">
    <location>
        <begin position="940"/>
        <end position="960"/>
    </location>
</feature>
<feature type="compositionally biased region" description="Polar residues" evidence="2">
    <location>
        <begin position="799"/>
        <end position="808"/>
    </location>
</feature>
<proteinExistence type="predicted"/>
<reference evidence="4" key="1">
    <citation type="journal article" date="2018" name="Genome Biol. Evol.">
        <title>Genomics and development of Lentinus tigrinus, a white-rot wood-decaying mushroom with dimorphic fruiting bodies.</title>
        <authorList>
            <person name="Wu B."/>
            <person name="Xu Z."/>
            <person name="Knudson A."/>
            <person name="Carlson A."/>
            <person name="Chen N."/>
            <person name="Kovaka S."/>
            <person name="LaButti K."/>
            <person name="Lipzen A."/>
            <person name="Pennachio C."/>
            <person name="Riley R."/>
            <person name="Schakwitz W."/>
            <person name="Umezawa K."/>
            <person name="Ohm R.A."/>
            <person name="Grigoriev I.V."/>
            <person name="Nagy L.G."/>
            <person name="Gibbons J."/>
            <person name="Hibbett D."/>
        </authorList>
    </citation>
    <scope>NUCLEOTIDE SEQUENCE [LARGE SCALE GENOMIC DNA]</scope>
    <source>
        <strain evidence="4">ALCF2SS1-6</strain>
    </source>
</reference>
<keyword evidence="1" id="KW-0479">Metal-binding</keyword>
<dbReference type="STRING" id="1328759.A0A5C2SDH8"/>
<dbReference type="InterPro" id="IPR013087">
    <property type="entry name" value="Znf_C2H2_type"/>
</dbReference>
<evidence type="ECO:0000313" key="4">
    <source>
        <dbReference type="EMBL" id="RPD61338.1"/>
    </source>
</evidence>
<feature type="region of interest" description="Disordered" evidence="2">
    <location>
        <begin position="575"/>
        <end position="599"/>
    </location>
</feature>
<sequence length="1005" mass="107969">MLANPLSHPQDLPPDFRTSRAPTTCGCPQSRRHSNDVYFLACRAILRKSTNCLTLDASSSSLPATGRRGPGRVSAFPQAPDAAREKRDTVRREKLRPRRQVHQEKYDGSGPQSATPMSCILSRLYHRRPSRPARRRSMKTRRWTLLKMSASGTLTGHGVDVDLPGTRDPTGYMRPITRSQTRSRPSLKRKGLSEDRMKAARPVKLARTSSISSDASSKPKREPIIGIPTDVPRSMLSTFRVDPSPFQMYDGERRTTVDAVSRSSSPPRFPATASQPMFGHSWQVPQPDSSHTADYEQSLQVPICASPKHTVHPAVVPPPASAPFARDVGPILRTVRRVHDHGDENRSPAGMAIEVPSEEYASLLKTPGVGDDRPIAPLCPSTVSSPNRPSVIIAPIALPGMSAHASGASTSFLPPSSSRTVENDDEEVMIVQPAPSYSLPGQTPPYASHQTLPLHPGYMQYGAPSPVYSPFGPHLSLTPPDASYPTELPTRNDVPPYPPYPPTYSACYLHPQAPTSFAVAQPFGSHQPSLHLQGLAPSAPVPHKQGFLGFMPSQPPVDTTAPWRAVFDSLKGANKRLGGASKQKKQRKAASPPTGANESTIALTLPLQERVPGGPAAEVYPCPLCPRTFTLPNSLAIHLKWHWGASGLDWKKGINLQSKGLQRAFQDAAKRREEVDKLQFDLEQAFADELASTSSAKEEGISPSLPSEEREVSFNSAYAFDMPVIAQTSVSSIFDFAFGGVDPAMLEDGPETLASSSQMSHTSSSSSPMLPSSSVAASISGSGPSACGSVPLTPEFTDSESASSNAASVGYGSSTWTYDLFGGEPDSIDADAGIDGELGVDLNLFGDGFDLDGNNARLDISSGIVGFDMGGDGANPSVYQAEGWSLNSVGRRRVSDHYAAFVSSVSPRLGSGFYRTQSVSDVPCAPRLGPLRLSPGLLDEEEEDEDDQNGGNGQDEYDDEGTHWRREIGPALLHCTSTTTLAPLDDFGSLQALPDLDAFGRLSLF</sequence>
<protein>
    <recommendedName>
        <fullName evidence="3">C2H2-type domain-containing protein</fullName>
    </recommendedName>
</protein>
<keyword evidence="1" id="KW-0863">Zinc-finger</keyword>
<evidence type="ECO:0000259" key="3">
    <source>
        <dbReference type="PROSITE" id="PS50157"/>
    </source>
</evidence>
<evidence type="ECO:0000256" key="2">
    <source>
        <dbReference type="SAM" id="MobiDB-lite"/>
    </source>
</evidence>
<feature type="compositionally biased region" description="Low complexity" evidence="2">
    <location>
        <begin position="752"/>
        <end position="777"/>
    </location>
</feature>
<name>A0A5C2SDH8_9APHY</name>
<accession>A0A5C2SDH8</accession>
<keyword evidence="1" id="KW-0862">Zinc</keyword>
<evidence type="ECO:0000313" key="5">
    <source>
        <dbReference type="Proteomes" id="UP000313359"/>
    </source>
</evidence>
<keyword evidence="5" id="KW-1185">Reference proteome</keyword>
<feature type="region of interest" description="Disordered" evidence="2">
    <location>
        <begin position="258"/>
        <end position="278"/>
    </location>
</feature>
<organism evidence="4 5">
    <name type="scientific">Lentinus tigrinus ALCF2SS1-6</name>
    <dbReference type="NCBI Taxonomy" id="1328759"/>
    <lineage>
        <taxon>Eukaryota</taxon>
        <taxon>Fungi</taxon>
        <taxon>Dikarya</taxon>
        <taxon>Basidiomycota</taxon>
        <taxon>Agaricomycotina</taxon>
        <taxon>Agaricomycetes</taxon>
        <taxon>Polyporales</taxon>
        <taxon>Polyporaceae</taxon>
        <taxon>Lentinus</taxon>
    </lineage>
</organism>
<dbReference type="Proteomes" id="UP000313359">
    <property type="component" value="Unassembled WGS sequence"/>
</dbReference>
<dbReference type="PROSITE" id="PS00028">
    <property type="entry name" value="ZINC_FINGER_C2H2_1"/>
    <property type="match status" value="1"/>
</dbReference>
<feature type="region of interest" description="Disordered" evidence="2">
    <location>
        <begin position="1"/>
        <end position="30"/>
    </location>
</feature>
<dbReference type="PROSITE" id="PS50157">
    <property type="entry name" value="ZINC_FINGER_C2H2_2"/>
    <property type="match status" value="1"/>
</dbReference>
<feature type="region of interest" description="Disordered" evidence="2">
    <location>
        <begin position="749"/>
        <end position="777"/>
    </location>
</feature>
<dbReference type="AlphaFoldDB" id="A0A5C2SDH8"/>
<feature type="region of interest" description="Disordered" evidence="2">
    <location>
        <begin position="56"/>
        <end position="116"/>
    </location>
</feature>
<dbReference type="Gene3D" id="3.30.160.60">
    <property type="entry name" value="Classic Zinc Finger"/>
    <property type="match status" value="1"/>
</dbReference>
<feature type="compositionally biased region" description="Basic and acidic residues" evidence="2">
    <location>
        <begin position="82"/>
        <end position="92"/>
    </location>
</feature>
<dbReference type="EMBL" id="ML122262">
    <property type="protein sequence ID" value="RPD61338.1"/>
    <property type="molecule type" value="Genomic_DNA"/>
</dbReference>
<evidence type="ECO:0000256" key="1">
    <source>
        <dbReference type="PROSITE-ProRule" id="PRU00042"/>
    </source>
</evidence>